<evidence type="ECO:0000256" key="3">
    <source>
        <dbReference type="ARBA" id="ARBA00022691"/>
    </source>
</evidence>
<dbReference type="InterPro" id="IPR029028">
    <property type="entry name" value="Alpha/beta_knot_MTases"/>
</dbReference>
<dbReference type="Proteomes" id="UP000815325">
    <property type="component" value="Unassembled WGS sequence"/>
</dbReference>
<dbReference type="Pfam" id="PF02590">
    <property type="entry name" value="SPOUT_MTase"/>
    <property type="match status" value="1"/>
</dbReference>
<name>A0ABQ7H5N5_DUNSA</name>
<dbReference type="PANTHER" id="PTHR33603">
    <property type="entry name" value="METHYLTRANSFERASE"/>
    <property type="match status" value="1"/>
</dbReference>
<evidence type="ECO:0000256" key="1">
    <source>
        <dbReference type="ARBA" id="ARBA00022603"/>
    </source>
</evidence>
<dbReference type="Gene3D" id="3.40.1280.10">
    <property type="match status" value="1"/>
</dbReference>
<evidence type="ECO:0000313" key="5">
    <source>
        <dbReference type="EMBL" id="KAF5842165.1"/>
    </source>
</evidence>
<dbReference type="PANTHER" id="PTHR33603:SF1">
    <property type="entry name" value="RIBOSOMAL RNA LARGE SUBUNIT METHYLTRANSFERASE H"/>
    <property type="match status" value="1"/>
</dbReference>
<dbReference type="EMBL" id="MU069467">
    <property type="protein sequence ID" value="KAF5842165.1"/>
    <property type="molecule type" value="Genomic_DNA"/>
</dbReference>
<keyword evidence="1" id="KW-0489">Methyltransferase</keyword>
<evidence type="ECO:0000313" key="6">
    <source>
        <dbReference type="Proteomes" id="UP000815325"/>
    </source>
</evidence>
<dbReference type="InterPro" id="IPR003742">
    <property type="entry name" value="RlmH-like"/>
</dbReference>
<organism evidence="5 6">
    <name type="scientific">Dunaliella salina</name>
    <name type="common">Green alga</name>
    <name type="synonym">Protococcus salinus</name>
    <dbReference type="NCBI Taxonomy" id="3046"/>
    <lineage>
        <taxon>Eukaryota</taxon>
        <taxon>Viridiplantae</taxon>
        <taxon>Chlorophyta</taxon>
        <taxon>core chlorophytes</taxon>
        <taxon>Chlorophyceae</taxon>
        <taxon>CS clade</taxon>
        <taxon>Chlamydomonadales</taxon>
        <taxon>Dunaliellaceae</taxon>
        <taxon>Dunaliella</taxon>
    </lineage>
</organism>
<dbReference type="InterPro" id="IPR029026">
    <property type="entry name" value="tRNA_m1G_MTases_N"/>
</dbReference>
<dbReference type="SUPFAM" id="SSF75217">
    <property type="entry name" value="alpha/beta knot"/>
    <property type="match status" value="1"/>
</dbReference>
<proteinExistence type="inferred from homology"/>
<keyword evidence="3" id="KW-0949">S-adenosyl-L-methionine</keyword>
<dbReference type="HAMAP" id="MF_00658">
    <property type="entry name" value="23SrRNA_methyltr_H"/>
    <property type="match status" value="1"/>
</dbReference>
<evidence type="ECO:0000256" key="4">
    <source>
        <dbReference type="ARBA" id="ARBA00038303"/>
    </source>
</evidence>
<accession>A0ABQ7H5N5</accession>
<keyword evidence="6" id="KW-1185">Reference proteome</keyword>
<dbReference type="CDD" id="cd18081">
    <property type="entry name" value="RlmH-like"/>
    <property type="match status" value="1"/>
</dbReference>
<comment type="caution">
    <text evidence="5">The sequence shown here is derived from an EMBL/GenBank/DDBJ whole genome shotgun (WGS) entry which is preliminary data.</text>
</comment>
<keyword evidence="2" id="KW-0808">Transferase</keyword>
<comment type="similarity">
    <text evidence="4">Belongs to the RNA methyltransferase RlmH family.</text>
</comment>
<sequence>MQCNGSNLCSCTSSVGAISRISNLSPLPVVHAKKGGKDAKPEARAALPVPIKIVTVGKGNSSAAAAMAEEWLAKARRYTQVHEIPIKPNPKKAASPAVQVQYEGDKVLKSVAPGDKVIALDERGRAVKSEDVARLIARAGDDGCQALVFCIGGPYGHSDSVRMRADETISLSNLVLNHQVAHIVLCEQIYRGWTILRGEPYHH</sequence>
<evidence type="ECO:0000256" key="2">
    <source>
        <dbReference type="ARBA" id="ARBA00022679"/>
    </source>
</evidence>
<reference evidence="5" key="1">
    <citation type="submission" date="2017-08" db="EMBL/GenBank/DDBJ databases">
        <authorList>
            <person name="Polle J.E."/>
            <person name="Barry K."/>
            <person name="Cushman J."/>
            <person name="Schmutz J."/>
            <person name="Tran D."/>
            <person name="Hathwaick L.T."/>
            <person name="Yim W.C."/>
            <person name="Jenkins J."/>
            <person name="Mckie-Krisberg Z.M."/>
            <person name="Prochnik S."/>
            <person name="Lindquist E."/>
            <person name="Dockter R.B."/>
            <person name="Adam C."/>
            <person name="Molina H."/>
            <person name="Bunkerborg J."/>
            <person name="Jin E."/>
            <person name="Buchheim M."/>
            <person name="Magnuson J."/>
        </authorList>
    </citation>
    <scope>NUCLEOTIDE SEQUENCE</scope>
    <source>
        <strain evidence="5">CCAP 19/18</strain>
    </source>
</reference>
<protein>
    <recommendedName>
        <fullName evidence="7">RNA methyltransferase At5g10620</fullName>
    </recommendedName>
</protein>
<evidence type="ECO:0008006" key="7">
    <source>
        <dbReference type="Google" id="ProtNLM"/>
    </source>
</evidence>
<gene>
    <name evidence="5" type="ORF">DUNSADRAFT_8852</name>
</gene>